<keyword evidence="6" id="KW-1185">Reference proteome</keyword>
<feature type="compositionally biased region" description="Basic and acidic residues" evidence="2">
    <location>
        <begin position="113"/>
        <end position="126"/>
    </location>
</feature>
<evidence type="ECO:0000256" key="4">
    <source>
        <dbReference type="SAM" id="SignalP"/>
    </source>
</evidence>
<feature type="chain" id="PRO_5046719783" description="Tetratricopeptide repeat protein" evidence="4">
    <location>
        <begin position="20"/>
        <end position="257"/>
    </location>
</feature>
<name>A0ABX7NX46_9BACT</name>
<sequence length="257" mass="27298">MDLRIVLGLVLMLVSPAWSQPSASTGPSFQDRMAAAARAYDELDFEHALEELDAAKLAARDDEERARAVIYQGFVLADLGRREDALMAFRAGLSLRPDASLPVKVSPKVTRDFEDMRKSVQREQARKPRPPADAPRAVQDVQLARTPPSAVLVPSAPVAEAEVRSSRSTPVLPIALLGASAVLGGAGGYFGLKSRSNVNAARENDFHDDRVAYLDSARGQALAANVLLGAAVTAAAGAAVTWFLTRDAPSSLAEVSP</sequence>
<organism evidence="5 6">
    <name type="scientific">Pyxidicoccus parkwayensis</name>
    <dbReference type="NCBI Taxonomy" id="2813578"/>
    <lineage>
        <taxon>Bacteria</taxon>
        <taxon>Pseudomonadati</taxon>
        <taxon>Myxococcota</taxon>
        <taxon>Myxococcia</taxon>
        <taxon>Myxococcales</taxon>
        <taxon>Cystobacterineae</taxon>
        <taxon>Myxococcaceae</taxon>
        <taxon>Pyxidicoccus</taxon>
    </lineage>
</organism>
<feature type="region of interest" description="Disordered" evidence="2">
    <location>
        <begin position="113"/>
        <end position="137"/>
    </location>
</feature>
<keyword evidence="3" id="KW-1133">Transmembrane helix</keyword>
<keyword evidence="3" id="KW-0472">Membrane</keyword>
<keyword evidence="1" id="KW-0802">TPR repeat</keyword>
<evidence type="ECO:0008006" key="7">
    <source>
        <dbReference type="Google" id="ProtNLM"/>
    </source>
</evidence>
<keyword evidence="3" id="KW-0812">Transmembrane</keyword>
<evidence type="ECO:0000256" key="1">
    <source>
        <dbReference type="PROSITE-ProRule" id="PRU00339"/>
    </source>
</evidence>
<protein>
    <recommendedName>
        <fullName evidence="7">Tetratricopeptide repeat protein</fullName>
    </recommendedName>
</protein>
<evidence type="ECO:0000313" key="5">
    <source>
        <dbReference type="EMBL" id="QSQ23501.1"/>
    </source>
</evidence>
<reference evidence="5 6" key="1">
    <citation type="submission" date="2021-02" db="EMBL/GenBank/DDBJ databases">
        <title>De Novo genome assembly of isolated myxobacteria.</title>
        <authorList>
            <person name="Stevens D.C."/>
        </authorList>
    </citation>
    <scope>NUCLEOTIDE SEQUENCE [LARGE SCALE GENOMIC DNA]</scope>
    <source>
        <strain evidence="6">SCPEA02</strain>
    </source>
</reference>
<dbReference type="RefSeq" id="WP_206725073.1">
    <property type="nucleotide sequence ID" value="NZ_CP071090.1"/>
</dbReference>
<keyword evidence="4" id="KW-0732">Signal</keyword>
<evidence type="ECO:0000256" key="3">
    <source>
        <dbReference type="SAM" id="Phobius"/>
    </source>
</evidence>
<feature type="signal peptide" evidence="4">
    <location>
        <begin position="1"/>
        <end position="19"/>
    </location>
</feature>
<gene>
    <name evidence="5" type="ORF">JY651_00505</name>
</gene>
<dbReference type="InterPro" id="IPR019734">
    <property type="entry name" value="TPR_rpt"/>
</dbReference>
<dbReference type="Proteomes" id="UP000662747">
    <property type="component" value="Chromosome"/>
</dbReference>
<evidence type="ECO:0000256" key="2">
    <source>
        <dbReference type="SAM" id="MobiDB-lite"/>
    </source>
</evidence>
<proteinExistence type="predicted"/>
<dbReference type="SUPFAM" id="SSF48452">
    <property type="entry name" value="TPR-like"/>
    <property type="match status" value="1"/>
</dbReference>
<feature type="transmembrane region" description="Helical" evidence="3">
    <location>
        <begin position="171"/>
        <end position="192"/>
    </location>
</feature>
<evidence type="ECO:0000313" key="6">
    <source>
        <dbReference type="Proteomes" id="UP000662747"/>
    </source>
</evidence>
<accession>A0ABX7NX46</accession>
<feature type="repeat" description="TPR" evidence="1">
    <location>
        <begin position="66"/>
        <end position="99"/>
    </location>
</feature>
<dbReference type="InterPro" id="IPR011990">
    <property type="entry name" value="TPR-like_helical_dom_sf"/>
</dbReference>
<dbReference type="PROSITE" id="PS50005">
    <property type="entry name" value="TPR"/>
    <property type="match status" value="1"/>
</dbReference>
<dbReference type="EMBL" id="CP071090">
    <property type="protein sequence ID" value="QSQ23501.1"/>
    <property type="molecule type" value="Genomic_DNA"/>
</dbReference>
<feature type="transmembrane region" description="Helical" evidence="3">
    <location>
        <begin position="222"/>
        <end position="244"/>
    </location>
</feature>